<dbReference type="RefSeq" id="WP_260763129.1">
    <property type="nucleotide sequence ID" value="NZ_CP045921.1"/>
</dbReference>
<name>A0A857MMW8_9BACT</name>
<accession>A0A857MMW8</accession>
<organism evidence="1 2">
    <name type="scientific">Candidatus Mycosynbacter amalyticus</name>
    <dbReference type="NCBI Taxonomy" id="2665156"/>
    <lineage>
        <taxon>Bacteria</taxon>
        <taxon>Candidatus Saccharimonadota</taxon>
        <taxon>Candidatus Saccharimonadota incertae sedis</taxon>
        <taxon>Candidatus Mycosynbacter</taxon>
    </lineage>
</organism>
<dbReference type="KEGG" id="mama:GII36_05085"/>
<proteinExistence type="predicted"/>
<keyword evidence="2" id="KW-1185">Reference proteome</keyword>
<protein>
    <submittedName>
        <fullName evidence="1">Uncharacterized protein</fullName>
    </submittedName>
</protein>
<evidence type="ECO:0000313" key="2">
    <source>
        <dbReference type="Proteomes" id="UP001059824"/>
    </source>
</evidence>
<gene>
    <name evidence="1" type="ORF">GII36_05085</name>
</gene>
<sequence length="393" mass="41206">MATQNAANQKFTNNADGFALGGGTTQRDLTMNGSNATITGSGSNVHTFPTGSDTLVGRTSVDTLVSKTLTNPTISNFTEGVVVIGTVSTAVTLNLTNGTIQIATLTASTACTFTMPTATAGKSFTLMLKQADSTGGGTATFAGVKWSATGAPTMTSSPGYMDILHFIADGANWYGSYTQGIYARSYLRSIGTQEYANTFQTGTSGRDLTSDGWVDHSYSTGTYLVSSYNSTQIRLIPSGVGTYRSYNCYYYNTAMSNASVWGRVKLYRVPQSADTNGGGGIVLRHNGTSGIFCKVMTSGNWRIYTGTSNSTTSTDANILTSGTLPATLMAGDELTALVTSGNVVYFYLNSTLLGSASTAFNSSSQYVGVLISQNDAAELYDFRCGNMASDSPP</sequence>
<reference evidence="1" key="1">
    <citation type="journal article" date="2021" name="Nat. Microbiol.">
        <title>Cocultivation of an ultrasmall environmental parasitic bacterium with lytic ability against bacteria associated with wastewater foams.</title>
        <authorList>
            <person name="Batinovic S."/>
            <person name="Rose J.J.A."/>
            <person name="Ratcliffe J."/>
            <person name="Seviour R.J."/>
            <person name="Petrovski S."/>
        </authorList>
    </citation>
    <scope>NUCLEOTIDE SEQUENCE</scope>
    <source>
        <strain evidence="1">JR1</strain>
    </source>
</reference>
<dbReference type="EMBL" id="CP045921">
    <property type="protein sequence ID" value="QHN43195.1"/>
    <property type="molecule type" value="Genomic_DNA"/>
</dbReference>
<dbReference type="AlphaFoldDB" id="A0A857MMW8"/>
<evidence type="ECO:0000313" key="1">
    <source>
        <dbReference type="EMBL" id="QHN43195.1"/>
    </source>
</evidence>
<dbReference type="Proteomes" id="UP001059824">
    <property type="component" value="Chromosome"/>
</dbReference>